<gene>
    <name evidence="2" type="ORF">RIF29_04151</name>
</gene>
<feature type="compositionally biased region" description="Basic residues" evidence="1">
    <location>
        <begin position="160"/>
        <end position="172"/>
    </location>
</feature>
<evidence type="ECO:0000313" key="3">
    <source>
        <dbReference type="Proteomes" id="UP001372338"/>
    </source>
</evidence>
<sequence length="320" mass="34316">MDGDFVFSATDQLMGDPPMLLQVIKVWGKMDLFNQSPVSSQGGLATVVQEVSGEANVVTPAESQSLREIPVTDKIRECVNGGKNEETADDEALHGDWLVVRRRKKWGSDKSKEIRVEKNKEIPTQSRSNDESNNLIKEGQKDSMGSPHLLAYPSSGGTSRGKHYVNNKKRARKDVQPGTRAKELGKHNSTLGKTPMLHGGGHVRLNNDSNSHRVNSTQPSLKGKPQVSVLGSQKDTIKEVPNKGFDLGTGINISPDLLRGMGSHSKKGVGGKGKPPDSSSTQVGFSASKHGDGSKAVVKVSTEVENVGETVSGMLMDSGQ</sequence>
<evidence type="ECO:0000256" key="1">
    <source>
        <dbReference type="SAM" id="MobiDB-lite"/>
    </source>
</evidence>
<reference evidence="2 3" key="1">
    <citation type="submission" date="2024-01" db="EMBL/GenBank/DDBJ databases">
        <title>The genomes of 5 underutilized Papilionoideae crops provide insights into root nodulation and disease resistanc.</title>
        <authorList>
            <person name="Yuan L."/>
        </authorList>
    </citation>
    <scope>NUCLEOTIDE SEQUENCE [LARGE SCALE GENOMIC DNA]</scope>
    <source>
        <strain evidence="2">ZHUSHIDOU_FW_LH</strain>
        <tissue evidence="2">Leaf</tissue>
    </source>
</reference>
<dbReference type="Proteomes" id="UP001372338">
    <property type="component" value="Unassembled WGS sequence"/>
</dbReference>
<comment type="caution">
    <text evidence="2">The sequence shown here is derived from an EMBL/GenBank/DDBJ whole genome shotgun (WGS) entry which is preliminary data.</text>
</comment>
<evidence type="ECO:0000313" key="2">
    <source>
        <dbReference type="EMBL" id="KAK7290032.1"/>
    </source>
</evidence>
<feature type="compositionally biased region" description="Basic and acidic residues" evidence="1">
    <location>
        <begin position="108"/>
        <end position="121"/>
    </location>
</feature>
<protein>
    <submittedName>
        <fullName evidence="2">Uncharacterized protein</fullName>
    </submittedName>
</protein>
<organism evidence="2 3">
    <name type="scientific">Crotalaria pallida</name>
    <name type="common">Smooth rattlebox</name>
    <name type="synonym">Crotalaria striata</name>
    <dbReference type="NCBI Taxonomy" id="3830"/>
    <lineage>
        <taxon>Eukaryota</taxon>
        <taxon>Viridiplantae</taxon>
        <taxon>Streptophyta</taxon>
        <taxon>Embryophyta</taxon>
        <taxon>Tracheophyta</taxon>
        <taxon>Spermatophyta</taxon>
        <taxon>Magnoliopsida</taxon>
        <taxon>eudicotyledons</taxon>
        <taxon>Gunneridae</taxon>
        <taxon>Pentapetalae</taxon>
        <taxon>rosids</taxon>
        <taxon>fabids</taxon>
        <taxon>Fabales</taxon>
        <taxon>Fabaceae</taxon>
        <taxon>Papilionoideae</taxon>
        <taxon>50 kb inversion clade</taxon>
        <taxon>genistoids sensu lato</taxon>
        <taxon>core genistoids</taxon>
        <taxon>Crotalarieae</taxon>
        <taxon>Crotalaria</taxon>
    </lineage>
</organism>
<dbReference type="EMBL" id="JAYWIO010000001">
    <property type="protein sequence ID" value="KAK7290032.1"/>
    <property type="molecule type" value="Genomic_DNA"/>
</dbReference>
<keyword evidence="3" id="KW-1185">Reference proteome</keyword>
<name>A0AAN9J0Y3_CROPI</name>
<feature type="region of interest" description="Disordered" evidence="1">
    <location>
        <begin position="108"/>
        <end position="201"/>
    </location>
</feature>
<feature type="compositionally biased region" description="Polar residues" evidence="1">
    <location>
        <begin position="122"/>
        <end position="135"/>
    </location>
</feature>
<proteinExistence type="predicted"/>
<accession>A0AAN9J0Y3</accession>
<feature type="region of interest" description="Disordered" evidence="1">
    <location>
        <begin position="256"/>
        <end position="297"/>
    </location>
</feature>
<dbReference type="AlphaFoldDB" id="A0AAN9J0Y3"/>